<dbReference type="EMBL" id="JOKG01000002">
    <property type="protein sequence ID" value="KEQ14554.1"/>
    <property type="molecule type" value="Genomic_DNA"/>
</dbReference>
<protein>
    <submittedName>
        <fullName evidence="1">Uncharacterized protein</fullName>
    </submittedName>
</protein>
<name>A0A081N7Y1_9GAMM</name>
<evidence type="ECO:0000313" key="1">
    <source>
        <dbReference type="EMBL" id="KEQ14554.1"/>
    </source>
</evidence>
<evidence type="ECO:0000313" key="2">
    <source>
        <dbReference type="Proteomes" id="UP000028006"/>
    </source>
</evidence>
<dbReference type="AlphaFoldDB" id="A0A081N7Y1"/>
<gene>
    <name evidence="1" type="ORF">GZ77_09485</name>
</gene>
<sequence>MWFPDNEGLLTLPIQTSEGYNARITFERNGEKSLSGNGSLYYDRVRVNDAYLTGQIQGQNISFTIG</sequence>
<reference evidence="1 2" key="1">
    <citation type="submission" date="2014-06" db="EMBL/GenBank/DDBJ databases">
        <title>Whole Genome Sequences of Three Symbiotic Endozoicomonas Bacteria.</title>
        <authorList>
            <person name="Neave M.J."/>
            <person name="Apprill A."/>
            <person name="Voolstra C.R."/>
        </authorList>
    </citation>
    <scope>NUCLEOTIDE SEQUENCE [LARGE SCALE GENOMIC DNA]</scope>
    <source>
        <strain evidence="1 2">LMG 24815</strain>
    </source>
</reference>
<keyword evidence="2" id="KW-1185">Reference proteome</keyword>
<proteinExistence type="predicted"/>
<organism evidence="1 2">
    <name type="scientific">Endozoicomonas montiporae</name>
    <dbReference type="NCBI Taxonomy" id="1027273"/>
    <lineage>
        <taxon>Bacteria</taxon>
        <taxon>Pseudomonadati</taxon>
        <taxon>Pseudomonadota</taxon>
        <taxon>Gammaproteobacteria</taxon>
        <taxon>Oceanospirillales</taxon>
        <taxon>Endozoicomonadaceae</taxon>
        <taxon>Endozoicomonas</taxon>
    </lineage>
</organism>
<comment type="caution">
    <text evidence="1">The sequence shown here is derived from an EMBL/GenBank/DDBJ whole genome shotgun (WGS) entry which is preliminary data.</text>
</comment>
<accession>A0A081N7Y1</accession>
<dbReference type="Proteomes" id="UP000028006">
    <property type="component" value="Unassembled WGS sequence"/>
</dbReference>